<dbReference type="Proteomes" id="UP000887566">
    <property type="component" value="Unplaced"/>
</dbReference>
<protein>
    <submittedName>
        <fullName evidence="3">Uncharacterized protein</fullName>
    </submittedName>
</protein>
<accession>A0A914VXZ6</accession>
<name>A0A914VXZ6_9BILA</name>
<evidence type="ECO:0000256" key="1">
    <source>
        <dbReference type="SAM" id="MobiDB-lite"/>
    </source>
</evidence>
<reference evidence="3" key="1">
    <citation type="submission" date="2022-11" db="UniProtKB">
        <authorList>
            <consortium name="WormBaseParasite"/>
        </authorList>
    </citation>
    <scope>IDENTIFICATION</scope>
</reference>
<feature type="compositionally biased region" description="Low complexity" evidence="1">
    <location>
        <begin position="78"/>
        <end position="92"/>
    </location>
</feature>
<evidence type="ECO:0000313" key="2">
    <source>
        <dbReference type="Proteomes" id="UP000887566"/>
    </source>
</evidence>
<organism evidence="2 3">
    <name type="scientific">Plectus sambesii</name>
    <dbReference type="NCBI Taxonomy" id="2011161"/>
    <lineage>
        <taxon>Eukaryota</taxon>
        <taxon>Metazoa</taxon>
        <taxon>Ecdysozoa</taxon>
        <taxon>Nematoda</taxon>
        <taxon>Chromadorea</taxon>
        <taxon>Plectida</taxon>
        <taxon>Plectina</taxon>
        <taxon>Plectoidea</taxon>
        <taxon>Plectidae</taxon>
        <taxon>Plectus</taxon>
    </lineage>
</organism>
<dbReference type="AlphaFoldDB" id="A0A914VXZ6"/>
<feature type="compositionally biased region" description="Basic residues" evidence="1">
    <location>
        <begin position="1"/>
        <end position="10"/>
    </location>
</feature>
<evidence type="ECO:0000313" key="3">
    <source>
        <dbReference type="WBParaSite" id="PSAMB.scaffold2623size43339.g18591.t1"/>
    </source>
</evidence>
<proteinExistence type="predicted"/>
<dbReference type="WBParaSite" id="PSAMB.scaffold2623size43339.g18591.t1">
    <property type="protein sequence ID" value="PSAMB.scaffold2623size43339.g18591.t1"/>
    <property type="gene ID" value="PSAMB.scaffold2623size43339.g18591"/>
</dbReference>
<sequence length="103" mass="11199">MRARSARKRPPPPSTLATRREEDRHAGPTQTRPAFEAAPPATADKDPTICCCRSTIRRARPSSSPRLFDARADLCLASSSSRRSPSLPSAASIFARIETTPPQ</sequence>
<keyword evidence="2" id="KW-1185">Reference proteome</keyword>
<feature type="region of interest" description="Disordered" evidence="1">
    <location>
        <begin position="1"/>
        <end position="47"/>
    </location>
</feature>
<feature type="region of interest" description="Disordered" evidence="1">
    <location>
        <begin position="78"/>
        <end position="103"/>
    </location>
</feature>